<gene>
    <name evidence="6" type="ORF">MTR64_20035</name>
</gene>
<comment type="caution">
    <text evidence="6">The sequence shown here is derived from an EMBL/GenBank/DDBJ whole genome shotgun (WGS) entry which is preliminary data.</text>
</comment>
<dbReference type="SUPFAM" id="SSF51905">
    <property type="entry name" value="FAD/NAD(P)-binding domain"/>
    <property type="match status" value="1"/>
</dbReference>
<evidence type="ECO:0000259" key="5">
    <source>
        <dbReference type="Pfam" id="PF00890"/>
    </source>
</evidence>
<dbReference type="Pfam" id="PF00890">
    <property type="entry name" value="FAD_binding_2"/>
    <property type="match status" value="1"/>
</dbReference>
<accession>A0ABT0B711</accession>
<dbReference type="EMBL" id="JALHLE010000044">
    <property type="protein sequence ID" value="MCJ2180867.1"/>
    <property type="molecule type" value="Genomic_DNA"/>
</dbReference>
<dbReference type="InterPro" id="IPR036188">
    <property type="entry name" value="FAD/NAD-bd_sf"/>
</dbReference>
<evidence type="ECO:0000256" key="1">
    <source>
        <dbReference type="ARBA" id="ARBA00001974"/>
    </source>
</evidence>
<keyword evidence="3" id="KW-0274">FAD</keyword>
<protein>
    <submittedName>
        <fullName evidence="6">FAD-binding protein</fullName>
    </submittedName>
</protein>
<evidence type="ECO:0000313" key="7">
    <source>
        <dbReference type="Proteomes" id="UP001162880"/>
    </source>
</evidence>
<keyword evidence="2" id="KW-0285">Flavoprotein</keyword>
<evidence type="ECO:0000313" key="6">
    <source>
        <dbReference type="EMBL" id="MCJ2180867.1"/>
    </source>
</evidence>
<dbReference type="InterPro" id="IPR003953">
    <property type="entry name" value="FAD-dep_OxRdtase_2_FAD-bd"/>
</dbReference>
<dbReference type="SUPFAM" id="SSF56425">
    <property type="entry name" value="Succinate dehydrogenase/fumarate reductase flavoprotein, catalytic domain"/>
    <property type="match status" value="1"/>
</dbReference>
<dbReference type="Gene3D" id="3.50.50.60">
    <property type="entry name" value="FAD/NAD(P)-binding domain"/>
    <property type="match status" value="2"/>
</dbReference>
<keyword evidence="4" id="KW-0560">Oxidoreductase</keyword>
<sequence length="566" mass="61148">MLRNLPEKWDTEVDIVAIGSGAGGLSAAITAHELGASALVVEKSDQVGGVTALSMGEVWVAGNHLAEAAGIADSVDEGYNYLQTLSMGYGNDLAVLNKVIHARHALKFFEEKIGLKMEVIKGCPDYYYKANPHGVSEGRMLEAVPFPAAELGEWQGKTRLSPQMPYGMTHADIFDAGGSANMMKWDFAKMGERLTRDERCLGPGLAAYFVKGALDRGIPMWTGAAAEELISDGERVVGVRVKRDGQDVYVKAAKGVIVAVSSYERRQDYNKTLGTQLDLGSMVFSAIDGSNFRLAGPLGARIAKVPDITSLGFTIPGEEDEEGGALWRTALGALGQPHTVVVNRKGKRFGNEAFYRSFYYEVDRIDGGNQTHPNFPCWVILDSQGREKYPFISITPDQDWPEGFGAVADTLSELADMIGVDAAGLEETIDRFNEYAEAGEDPEFGRGSHPWSKWMCGDPFHKPNANLGTLRKGPFYAVELKRMGGTAIPSTGLLADHHSRVMGWDDKPIEGLYAAGNSVARMETGAVMQSGVSNARGMTYGWLAARHACGDPSPLLQQEAARLGLA</sequence>
<evidence type="ECO:0000256" key="4">
    <source>
        <dbReference type="ARBA" id="ARBA00023002"/>
    </source>
</evidence>
<dbReference type="InterPro" id="IPR027477">
    <property type="entry name" value="Succ_DH/fumarate_Rdtase_cat_sf"/>
</dbReference>
<dbReference type="PANTHER" id="PTHR43400">
    <property type="entry name" value="FUMARATE REDUCTASE"/>
    <property type="match status" value="1"/>
</dbReference>
<dbReference type="Proteomes" id="UP001162880">
    <property type="component" value="Unassembled WGS sequence"/>
</dbReference>
<comment type="cofactor">
    <cofactor evidence="1">
        <name>FAD</name>
        <dbReference type="ChEBI" id="CHEBI:57692"/>
    </cofactor>
</comment>
<proteinExistence type="predicted"/>
<evidence type="ECO:0000256" key="2">
    <source>
        <dbReference type="ARBA" id="ARBA00022630"/>
    </source>
</evidence>
<dbReference type="InterPro" id="IPR050315">
    <property type="entry name" value="FAD-oxidoreductase_2"/>
</dbReference>
<reference evidence="6" key="1">
    <citation type="submission" date="2022-03" db="EMBL/GenBank/DDBJ databases">
        <title>Identification of a novel bacterium isolated from mangrove sediments.</title>
        <authorList>
            <person name="Pan X."/>
        </authorList>
    </citation>
    <scope>NUCLEOTIDE SEQUENCE</scope>
    <source>
        <strain evidence="6">B2580</strain>
    </source>
</reference>
<evidence type="ECO:0000256" key="3">
    <source>
        <dbReference type="ARBA" id="ARBA00022827"/>
    </source>
</evidence>
<dbReference type="PANTHER" id="PTHR43400:SF10">
    <property type="entry name" value="3-OXOSTEROID 1-DEHYDROGENASE"/>
    <property type="match status" value="1"/>
</dbReference>
<keyword evidence="7" id="KW-1185">Reference proteome</keyword>
<name>A0ABT0B711_9SPHN</name>
<dbReference type="Gene3D" id="3.90.700.10">
    <property type="entry name" value="Succinate dehydrogenase/fumarate reductase flavoprotein, catalytic domain"/>
    <property type="match status" value="1"/>
</dbReference>
<dbReference type="RefSeq" id="WP_243996315.1">
    <property type="nucleotide sequence ID" value="NZ_JALHLE010000044.1"/>
</dbReference>
<organism evidence="6 7">
    <name type="scientific">Novosphingobium album</name>
    <name type="common">ex Hu et al. 2023</name>
    <dbReference type="NCBI Taxonomy" id="2930093"/>
    <lineage>
        <taxon>Bacteria</taxon>
        <taxon>Pseudomonadati</taxon>
        <taxon>Pseudomonadota</taxon>
        <taxon>Alphaproteobacteria</taxon>
        <taxon>Sphingomonadales</taxon>
        <taxon>Sphingomonadaceae</taxon>
        <taxon>Novosphingobium</taxon>
    </lineage>
</organism>
<feature type="domain" description="FAD-dependent oxidoreductase 2 FAD-binding" evidence="5">
    <location>
        <begin position="14"/>
        <end position="523"/>
    </location>
</feature>